<evidence type="ECO:0000313" key="3">
    <source>
        <dbReference type="Proteomes" id="UP001283341"/>
    </source>
</evidence>
<dbReference type="Proteomes" id="UP001283341">
    <property type="component" value="Unassembled WGS sequence"/>
</dbReference>
<gene>
    <name evidence="2" type="ORF">B0H66DRAFT_528555</name>
</gene>
<accession>A0AAE0IU04</accession>
<evidence type="ECO:0000313" key="2">
    <source>
        <dbReference type="EMBL" id="KAK3331224.1"/>
    </source>
</evidence>
<comment type="caution">
    <text evidence="2">The sequence shown here is derived from an EMBL/GenBank/DDBJ whole genome shotgun (WGS) entry which is preliminary data.</text>
</comment>
<reference evidence="2" key="2">
    <citation type="submission" date="2023-06" db="EMBL/GenBank/DDBJ databases">
        <authorList>
            <consortium name="Lawrence Berkeley National Laboratory"/>
            <person name="Haridas S."/>
            <person name="Hensen N."/>
            <person name="Bonometti L."/>
            <person name="Westerberg I."/>
            <person name="Brannstrom I.O."/>
            <person name="Guillou S."/>
            <person name="Cros-Aarteil S."/>
            <person name="Calhoun S."/>
            <person name="Kuo A."/>
            <person name="Mondo S."/>
            <person name="Pangilinan J."/>
            <person name="Riley R."/>
            <person name="Labutti K."/>
            <person name="Andreopoulos B."/>
            <person name="Lipzen A."/>
            <person name="Chen C."/>
            <person name="Yanf M."/>
            <person name="Daum C."/>
            <person name="Ng V."/>
            <person name="Clum A."/>
            <person name="Steindorff A."/>
            <person name="Ohm R."/>
            <person name="Martin F."/>
            <person name="Silar P."/>
            <person name="Natvig D."/>
            <person name="Lalanne C."/>
            <person name="Gautier V."/>
            <person name="Ament-Velasquez S.L."/>
            <person name="Kruys A."/>
            <person name="Hutchinson M.I."/>
            <person name="Powell A.J."/>
            <person name="Barry K."/>
            <person name="Miller A.N."/>
            <person name="Grigoriev I.V."/>
            <person name="Debuchy R."/>
            <person name="Gladieux P."/>
            <person name="Thoren M.H."/>
            <person name="Johannesson H."/>
        </authorList>
    </citation>
    <scope>NUCLEOTIDE SEQUENCE</scope>
    <source>
        <strain evidence="2">CBS 118394</strain>
    </source>
</reference>
<name>A0AAE0IU04_9PEZI</name>
<feature type="compositionally biased region" description="Low complexity" evidence="1">
    <location>
        <begin position="52"/>
        <end position="80"/>
    </location>
</feature>
<feature type="compositionally biased region" description="Polar residues" evidence="1">
    <location>
        <begin position="127"/>
        <end position="169"/>
    </location>
</feature>
<proteinExistence type="predicted"/>
<organism evidence="2 3">
    <name type="scientific">Apodospora peruviana</name>
    <dbReference type="NCBI Taxonomy" id="516989"/>
    <lineage>
        <taxon>Eukaryota</taxon>
        <taxon>Fungi</taxon>
        <taxon>Dikarya</taxon>
        <taxon>Ascomycota</taxon>
        <taxon>Pezizomycotina</taxon>
        <taxon>Sordariomycetes</taxon>
        <taxon>Sordariomycetidae</taxon>
        <taxon>Sordariales</taxon>
        <taxon>Lasiosphaeriaceae</taxon>
        <taxon>Apodospora</taxon>
    </lineage>
</organism>
<dbReference type="EMBL" id="JAUEDM010000001">
    <property type="protein sequence ID" value="KAK3331224.1"/>
    <property type="molecule type" value="Genomic_DNA"/>
</dbReference>
<feature type="compositionally biased region" description="Polar residues" evidence="1">
    <location>
        <begin position="1"/>
        <end position="29"/>
    </location>
</feature>
<feature type="region of interest" description="Disordered" evidence="1">
    <location>
        <begin position="127"/>
        <end position="186"/>
    </location>
</feature>
<sequence>MSASSFPHSTFGQPPMTSFGMQQPQQMSASGAFVQPYGVGHMPQTPPRANPFQQQQQFTQTSQGPLLYTQGQQLQQQQHQATAADMPSQMRSSYMPGQYDHPWSQLGQSQYPQSNMLSLRVPTTFSPSIINKQPPHVQSMQPATTALQKVPSLASNPPTSGPQLSQQLPGRSLPAEPSAIAQPQQQ</sequence>
<evidence type="ECO:0000256" key="1">
    <source>
        <dbReference type="SAM" id="MobiDB-lite"/>
    </source>
</evidence>
<reference evidence="2" key="1">
    <citation type="journal article" date="2023" name="Mol. Phylogenet. Evol.">
        <title>Genome-scale phylogeny and comparative genomics of the fungal order Sordariales.</title>
        <authorList>
            <person name="Hensen N."/>
            <person name="Bonometti L."/>
            <person name="Westerberg I."/>
            <person name="Brannstrom I.O."/>
            <person name="Guillou S."/>
            <person name="Cros-Aarteil S."/>
            <person name="Calhoun S."/>
            <person name="Haridas S."/>
            <person name="Kuo A."/>
            <person name="Mondo S."/>
            <person name="Pangilinan J."/>
            <person name="Riley R."/>
            <person name="LaButti K."/>
            <person name="Andreopoulos B."/>
            <person name="Lipzen A."/>
            <person name="Chen C."/>
            <person name="Yan M."/>
            <person name="Daum C."/>
            <person name="Ng V."/>
            <person name="Clum A."/>
            <person name="Steindorff A."/>
            <person name="Ohm R.A."/>
            <person name="Martin F."/>
            <person name="Silar P."/>
            <person name="Natvig D.O."/>
            <person name="Lalanne C."/>
            <person name="Gautier V."/>
            <person name="Ament-Velasquez S.L."/>
            <person name="Kruys A."/>
            <person name="Hutchinson M.I."/>
            <person name="Powell A.J."/>
            <person name="Barry K."/>
            <person name="Miller A.N."/>
            <person name="Grigoriev I.V."/>
            <person name="Debuchy R."/>
            <person name="Gladieux P."/>
            <person name="Hiltunen Thoren M."/>
            <person name="Johannesson H."/>
        </authorList>
    </citation>
    <scope>NUCLEOTIDE SEQUENCE</scope>
    <source>
        <strain evidence="2">CBS 118394</strain>
    </source>
</reference>
<dbReference type="AlphaFoldDB" id="A0AAE0IU04"/>
<keyword evidence="3" id="KW-1185">Reference proteome</keyword>
<feature type="region of interest" description="Disordered" evidence="1">
    <location>
        <begin position="1"/>
        <end position="104"/>
    </location>
</feature>
<protein>
    <submittedName>
        <fullName evidence="2">Uncharacterized protein</fullName>
    </submittedName>
</protein>